<keyword evidence="4" id="KW-1185">Reference proteome</keyword>
<dbReference type="InterPro" id="IPR001296">
    <property type="entry name" value="Glyco_trans_1"/>
</dbReference>
<dbReference type="Pfam" id="PF00534">
    <property type="entry name" value="Glycos_transf_1"/>
    <property type="match status" value="1"/>
</dbReference>
<evidence type="ECO:0000256" key="1">
    <source>
        <dbReference type="ARBA" id="ARBA00022679"/>
    </source>
</evidence>
<protein>
    <submittedName>
        <fullName evidence="3">Glycosyltransferase family 4 protein</fullName>
    </submittedName>
</protein>
<comment type="caution">
    <text evidence="3">The sequence shown here is derived from an EMBL/GenBank/DDBJ whole genome shotgun (WGS) entry which is preliminary data.</text>
</comment>
<dbReference type="SUPFAM" id="SSF53756">
    <property type="entry name" value="UDP-Glycosyltransferase/glycogen phosphorylase"/>
    <property type="match status" value="1"/>
</dbReference>
<reference evidence="3 4" key="1">
    <citation type="submission" date="2022-01" db="EMBL/GenBank/DDBJ databases">
        <title>Mariniradius saccharolyticus sp. nov., isolated from sediment of a river.</title>
        <authorList>
            <person name="Liu H."/>
        </authorList>
    </citation>
    <scope>NUCLEOTIDE SEQUENCE [LARGE SCALE GENOMIC DNA]</scope>
    <source>
        <strain evidence="3 4">RY-2</strain>
    </source>
</reference>
<evidence type="ECO:0000313" key="4">
    <source>
        <dbReference type="Proteomes" id="UP001201449"/>
    </source>
</evidence>
<dbReference type="Gene3D" id="3.40.50.2000">
    <property type="entry name" value="Glycogen Phosphorylase B"/>
    <property type="match status" value="2"/>
</dbReference>
<gene>
    <name evidence="3" type="ORF">L0U89_00375</name>
</gene>
<keyword evidence="1" id="KW-0808">Transferase</keyword>
<evidence type="ECO:0000313" key="3">
    <source>
        <dbReference type="EMBL" id="MCF1749507.1"/>
    </source>
</evidence>
<dbReference type="PANTHER" id="PTHR46401:SF2">
    <property type="entry name" value="GLYCOSYLTRANSFERASE WBBK-RELATED"/>
    <property type="match status" value="1"/>
</dbReference>
<dbReference type="EMBL" id="JAKEVZ010000001">
    <property type="protein sequence ID" value="MCF1749507.1"/>
    <property type="molecule type" value="Genomic_DNA"/>
</dbReference>
<accession>A0ABS9BNB6</accession>
<organism evidence="3 4">
    <name type="scientific">Mariniradius sediminis</name>
    <dbReference type="NCBI Taxonomy" id="2909237"/>
    <lineage>
        <taxon>Bacteria</taxon>
        <taxon>Pseudomonadati</taxon>
        <taxon>Bacteroidota</taxon>
        <taxon>Cytophagia</taxon>
        <taxon>Cytophagales</taxon>
        <taxon>Cyclobacteriaceae</taxon>
        <taxon>Mariniradius</taxon>
    </lineage>
</organism>
<sequence>MGKPRILVDAYYLHVAQTGIKTYMVTVCEEILRHENSECDYIISPDFRKIKENSFFKGKTSKWKNLLFQVLYFWRKQVVLPLLSYVHRADVVFCPDIMVPLWGRGIKVSVLHDTFFWDNPEHYHPLWRKYYLYFLEKGLRRRGRIITVTDFSKNRIQQLPGFEKIPVHRVYPASGISLSTNTADKMQVLDFPYILHVGVLEKRKNLSLLIEAFALLARDPAYADWKLILVGQRGPRKTLDDFDRLQALVLSLGLKEKVLFAGYVSEQMLAAYFSQARIYVFPSANEGFGLPVLEAFSFGLPVIISNQGALKEVAGDAAWVLESDTPKSLKSAIVHLDRHYDLMSDMRQKGQKRLQEFGTEKFFLSLDHTFKKILHG</sequence>
<dbReference type="RefSeq" id="WP_234859711.1">
    <property type="nucleotide sequence ID" value="NZ_JAKEVZ010000001.1"/>
</dbReference>
<evidence type="ECO:0000259" key="2">
    <source>
        <dbReference type="Pfam" id="PF00534"/>
    </source>
</evidence>
<dbReference type="PANTHER" id="PTHR46401">
    <property type="entry name" value="GLYCOSYLTRANSFERASE WBBK-RELATED"/>
    <property type="match status" value="1"/>
</dbReference>
<proteinExistence type="predicted"/>
<name>A0ABS9BNB6_9BACT</name>
<dbReference type="Proteomes" id="UP001201449">
    <property type="component" value="Unassembled WGS sequence"/>
</dbReference>
<feature type="domain" description="Glycosyl transferase family 1" evidence="2">
    <location>
        <begin position="190"/>
        <end position="353"/>
    </location>
</feature>
<dbReference type="CDD" id="cd03809">
    <property type="entry name" value="GT4_MtfB-like"/>
    <property type="match status" value="1"/>
</dbReference>